<comment type="similarity">
    <text evidence="1">Belongs to the glutamate-gated ion channel (TC 1.A.10.1) family.</text>
</comment>
<dbReference type="Pfam" id="PF00060">
    <property type="entry name" value="Lig_chan"/>
    <property type="match status" value="1"/>
</dbReference>
<dbReference type="SUPFAM" id="SSF53850">
    <property type="entry name" value="Periplasmic binding protein-like II"/>
    <property type="match status" value="1"/>
</dbReference>
<dbReference type="AlphaFoldDB" id="A0A7R9H1W2"/>
<protein>
    <recommendedName>
        <fullName evidence="2">Ionotropic glutamate receptor C-terminal domain-containing protein</fullName>
    </recommendedName>
</protein>
<evidence type="ECO:0000259" key="2">
    <source>
        <dbReference type="SMART" id="SM00079"/>
    </source>
</evidence>
<feature type="domain" description="Ionotropic glutamate receptor C-terminal" evidence="2">
    <location>
        <begin position="28"/>
        <end position="192"/>
    </location>
</feature>
<gene>
    <name evidence="3" type="ORF">TPSB3V08_LOCUS5263</name>
</gene>
<dbReference type="EMBL" id="OD002755">
    <property type="protein sequence ID" value="CAD7406062.1"/>
    <property type="molecule type" value="Genomic_DNA"/>
</dbReference>
<evidence type="ECO:0000256" key="1">
    <source>
        <dbReference type="ARBA" id="ARBA00008685"/>
    </source>
</evidence>
<proteinExistence type="inferred from homology"/>
<evidence type="ECO:0000313" key="3">
    <source>
        <dbReference type="EMBL" id="CAD7406062.1"/>
    </source>
</evidence>
<reference evidence="3" key="1">
    <citation type="submission" date="2020-11" db="EMBL/GenBank/DDBJ databases">
        <authorList>
            <person name="Tran Van P."/>
        </authorList>
    </citation>
    <scope>NUCLEOTIDE SEQUENCE</scope>
</reference>
<sequence>MPTTGKCGFESRFTPYEWQNPHPCNPEPDHLENQFTLLNCMWFAIGSLMQQGCDFLPKFSPYEWDNPHPCNEEPDVLENQFSLLNSLWFTIGSLMQQGSDIAPKFISVKDSNFSTYQRMWSFMESARPSVFTGSNVEGVDRVVKGKGSYAFLMESTSIEYVIERNCELTQVGSLLDSKGYGIAMPPSMWGAR</sequence>
<dbReference type="GO" id="GO:0015276">
    <property type="term" value="F:ligand-gated monoatomic ion channel activity"/>
    <property type="evidence" value="ECO:0007669"/>
    <property type="project" value="InterPro"/>
</dbReference>
<organism evidence="3">
    <name type="scientific">Timema poppense</name>
    <name type="common">Walking stick</name>
    <dbReference type="NCBI Taxonomy" id="170557"/>
    <lineage>
        <taxon>Eukaryota</taxon>
        <taxon>Metazoa</taxon>
        <taxon>Ecdysozoa</taxon>
        <taxon>Arthropoda</taxon>
        <taxon>Hexapoda</taxon>
        <taxon>Insecta</taxon>
        <taxon>Pterygota</taxon>
        <taxon>Neoptera</taxon>
        <taxon>Polyneoptera</taxon>
        <taxon>Phasmatodea</taxon>
        <taxon>Timematodea</taxon>
        <taxon>Timematoidea</taxon>
        <taxon>Timematidae</taxon>
        <taxon>Timema</taxon>
    </lineage>
</organism>
<dbReference type="GO" id="GO:0016020">
    <property type="term" value="C:membrane"/>
    <property type="evidence" value="ECO:0007669"/>
    <property type="project" value="InterPro"/>
</dbReference>
<name>A0A7R9H1W2_TIMPO</name>
<dbReference type="SMART" id="SM00079">
    <property type="entry name" value="PBPe"/>
    <property type="match status" value="1"/>
</dbReference>
<accession>A0A7R9H1W2</accession>
<dbReference type="Gene3D" id="1.10.287.70">
    <property type="match status" value="2"/>
</dbReference>
<dbReference type="Gene3D" id="3.40.190.10">
    <property type="entry name" value="Periplasmic binding protein-like II"/>
    <property type="match status" value="1"/>
</dbReference>
<dbReference type="InterPro" id="IPR001320">
    <property type="entry name" value="Iontro_rcpt_C"/>
</dbReference>